<gene>
    <name evidence="3" type="ORF">CcCBS67573_g02224</name>
</gene>
<dbReference type="Pfam" id="PF01569">
    <property type="entry name" value="PAP2"/>
    <property type="match status" value="1"/>
</dbReference>
<dbReference type="InterPro" id="IPR036938">
    <property type="entry name" value="PAP2/HPO_sf"/>
</dbReference>
<reference evidence="3 4" key="1">
    <citation type="journal article" date="2019" name="Sci. Rep.">
        <title>Comparative genomics of chytrid fungi reveal insights into the obligate biotrophic and pathogenic lifestyle of Synchytrium endobioticum.</title>
        <authorList>
            <person name="van de Vossenberg B.T.L.H."/>
            <person name="Warris S."/>
            <person name="Nguyen H.D.T."/>
            <person name="van Gent-Pelzer M.P.E."/>
            <person name="Joly D.L."/>
            <person name="van de Geest H.C."/>
            <person name="Bonants P.J.M."/>
            <person name="Smith D.S."/>
            <person name="Levesque C.A."/>
            <person name="van der Lee T.A.J."/>
        </authorList>
    </citation>
    <scope>NUCLEOTIDE SEQUENCE [LARGE SCALE GENOMIC DNA]</scope>
    <source>
        <strain evidence="3 4">CBS 675.73</strain>
    </source>
</reference>
<evidence type="ECO:0000256" key="1">
    <source>
        <dbReference type="SAM" id="Phobius"/>
    </source>
</evidence>
<keyword evidence="1" id="KW-0812">Transmembrane</keyword>
<dbReference type="GO" id="GO:0042392">
    <property type="term" value="F:sphingosine-1-phosphate phosphatase activity"/>
    <property type="evidence" value="ECO:0007669"/>
    <property type="project" value="TreeGrafter"/>
</dbReference>
<protein>
    <recommendedName>
        <fullName evidence="2">Phosphatidic acid phosphatase type 2/haloperoxidase domain-containing protein</fullName>
    </recommendedName>
</protein>
<keyword evidence="1" id="KW-0472">Membrane</keyword>
<feature type="transmembrane region" description="Helical" evidence="1">
    <location>
        <begin position="126"/>
        <end position="143"/>
    </location>
</feature>
<keyword evidence="4" id="KW-1185">Reference proteome</keyword>
<name>A0A507FN87_9FUNG</name>
<proteinExistence type="predicted"/>
<dbReference type="OrthoDB" id="2128954at2759"/>
<dbReference type="PANTHER" id="PTHR14969:SF13">
    <property type="entry name" value="AT30094P"/>
    <property type="match status" value="1"/>
</dbReference>
<dbReference type="EMBL" id="QEAP01000045">
    <property type="protein sequence ID" value="TPX76487.1"/>
    <property type="molecule type" value="Genomic_DNA"/>
</dbReference>
<dbReference type="InterPro" id="IPR000326">
    <property type="entry name" value="PAP2/HPO"/>
</dbReference>
<sequence>MIAHATGPIFIVATAILLISSDYAPHALHFSVGAIVSTLTAKLLKRFLKQPRPSSTDGHHDPLRDYGMPSSHSTAIAFMASYAILWTLYDARMSVGVTLALLSFVLGGFGLVAGSRVGLGHHTLEQVVVGSVVGATVALVWYYGVFWAVKDAWELNSMRESKLLRHCVSLGIGAAVFGVVARKERGFRRIKKRE</sequence>
<comment type="caution">
    <text evidence="3">The sequence shown here is derived from an EMBL/GenBank/DDBJ whole genome shotgun (WGS) entry which is preliminary data.</text>
</comment>
<feature type="domain" description="Phosphatidic acid phosphatase type 2/haloperoxidase" evidence="2">
    <location>
        <begin position="27"/>
        <end position="142"/>
    </location>
</feature>
<dbReference type="AlphaFoldDB" id="A0A507FN87"/>
<evidence type="ECO:0000313" key="4">
    <source>
        <dbReference type="Proteomes" id="UP000320333"/>
    </source>
</evidence>
<dbReference type="PANTHER" id="PTHR14969">
    <property type="entry name" value="SPHINGOSINE-1-PHOSPHATE PHOSPHOHYDROLASE"/>
    <property type="match status" value="1"/>
</dbReference>
<feature type="transmembrane region" description="Helical" evidence="1">
    <location>
        <begin position="66"/>
        <end position="89"/>
    </location>
</feature>
<dbReference type="SMART" id="SM00014">
    <property type="entry name" value="acidPPc"/>
    <property type="match status" value="1"/>
</dbReference>
<evidence type="ECO:0000313" key="3">
    <source>
        <dbReference type="EMBL" id="TPX76487.1"/>
    </source>
</evidence>
<feature type="transmembrane region" description="Helical" evidence="1">
    <location>
        <begin position="95"/>
        <end position="114"/>
    </location>
</feature>
<dbReference type="SUPFAM" id="SSF48317">
    <property type="entry name" value="Acid phosphatase/Vanadium-dependent haloperoxidase"/>
    <property type="match status" value="1"/>
</dbReference>
<organism evidence="3 4">
    <name type="scientific">Chytriomyces confervae</name>
    <dbReference type="NCBI Taxonomy" id="246404"/>
    <lineage>
        <taxon>Eukaryota</taxon>
        <taxon>Fungi</taxon>
        <taxon>Fungi incertae sedis</taxon>
        <taxon>Chytridiomycota</taxon>
        <taxon>Chytridiomycota incertae sedis</taxon>
        <taxon>Chytridiomycetes</taxon>
        <taxon>Chytridiales</taxon>
        <taxon>Chytriomycetaceae</taxon>
        <taxon>Chytriomyces</taxon>
    </lineage>
</organism>
<evidence type="ECO:0000259" key="2">
    <source>
        <dbReference type="SMART" id="SM00014"/>
    </source>
</evidence>
<dbReference type="STRING" id="246404.A0A507FN87"/>
<dbReference type="Gene3D" id="1.20.144.10">
    <property type="entry name" value="Phosphatidic acid phosphatase type 2/haloperoxidase"/>
    <property type="match status" value="1"/>
</dbReference>
<dbReference type="Proteomes" id="UP000320333">
    <property type="component" value="Unassembled WGS sequence"/>
</dbReference>
<dbReference type="UniPathway" id="UPA00378"/>
<keyword evidence="1" id="KW-1133">Transmembrane helix</keyword>
<accession>A0A507FN87</accession>